<protein>
    <submittedName>
        <fullName evidence="2">Uncharacterized protein</fullName>
    </submittedName>
</protein>
<feature type="region of interest" description="Disordered" evidence="1">
    <location>
        <begin position="1"/>
        <end position="79"/>
    </location>
</feature>
<evidence type="ECO:0000256" key="1">
    <source>
        <dbReference type="SAM" id="MobiDB-lite"/>
    </source>
</evidence>
<evidence type="ECO:0000313" key="3">
    <source>
        <dbReference type="Proteomes" id="UP000541444"/>
    </source>
</evidence>
<proteinExistence type="predicted"/>
<reference evidence="2 3" key="1">
    <citation type="journal article" date="2020" name="IScience">
        <title>Genome Sequencing of the Endangered Kingdonia uniflora (Circaeasteraceae, Ranunculales) Reveals Potential Mechanisms of Evolutionary Specialization.</title>
        <authorList>
            <person name="Sun Y."/>
            <person name="Deng T."/>
            <person name="Zhang A."/>
            <person name="Moore M.J."/>
            <person name="Landis J.B."/>
            <person name="Lin N."/>
            <person name="Zhang H."/>
            <person name="Zhang X."/>
            <person name="Huang J."/>
            <person name="Zhang X."/>
            <person name="Sun H."/>
            <person name="Wang H."/>
        </authorList>
    </citation>
    <scope>NUCLEOTIDE SEQUENCE [LARGE SCALE GENOMIC DNA]</scope>
    <source>
        <strain evidence="2">TB1705</strain>
        <tissue evidence="2">Leaf</tissue>
    </source>
</reference>
<evidence type="ECO:0000313" key="2">
    <source>
        <dbReference type="EMBL" id="KAF6149286.1"/>
    </source>
</evidence>
<organism evidence="2 3">
    <name type="scientific">Kingdonia uniflora</name>
    <dbReference type="NCBI Taxonomy" id="39325"/>
    <lineage>
        <taxon>Eukaryota</taxon>
        <taxon>Viridiplantae</taxon>
        <taxon>Streptophyta</taxon>
        <taxon>Embryophyta</taxon>
        <taxon>Tracheophyta</taxon>
        <taxon>Spermatophyta</taxon>
        <taxon>Magnoliopsida</taxon>
        <taxon>Ranunculales</taxon>
        <taxon>Circaeasteraceae</taxon>
        <taxon>Kingdonia</taxon>
    </lineage>
</organism>
<dbReference type="EMBL" id="JACGCM010001798">
    <property type="protein sequence ID" value="KAF6149286.1"/>
    <property type="molecule type" value="Genomic_DNA"/>
</dbReference>
<dbReference type="AlphaFoldDB" id="A0A7J7M367"/>
<gene>
    <name evidence="2" type="ORF">GIB67_026142</name>
</gene>
<dbReference type="Proteomes" id="UP000541444">
    <property type="component" value="Unassembled WGS sequence"/>
</dbReference>
<feature type="compositionally biased region" description="Basic and acidic residues" evidence="1">
    <location>
        <begin position="17"/>
        <end position="30"/>
    </location>
</feature>
<sequence length="79" mass="8629">MVEDETGTSSKSQDGPSSKKTEIERDERRLQLILGGCKTDSHHNSNLVEPTATPRGSNELAELHLLPTPHKSHLTPSSI</sequence>
<accession>A0A7J7M367</accession>
<keyword evidence="3" id="KW-1185">Reference proteome</keyword>
<comment type="caution">
    <text evidence="2">The sequence shown here is derived from an EMBL/GenBank/DDBJ whole genome shotgun (WGS) entry which is preliminary data.</text>
</comment>
<name>A0A7J7M367_9MAGN</name>
<feature type="compositionally biased region" description="Polar residues" evidence="1">
    <location>
        <begin position="7"/>
        <end position="16"/>
    </location>
</feature>